<dbReference type="EMBL" id="LFZX01000232">
    <property type="protein sequence ID" value="KNC65759.1"/>
    <property type="molecule type" value="Genomic_DNA"/>
</dbReference>
<dbReference type="AlphaFoldDB" id="A0A0L0EMW2"/>
<gene>
    <name evidence="1" type="ORF">AC626_21100</name>
</gene>
<protein>
    <submittedName>
        <fullName evidence="1">Uncharacterized protein</fullName>
    </submittedName>
</protein>
<reference evidence="2" key="1">
    <citation type="submission" date="2015-07" db="EMBL/GenBank/DDBJ databases">
        <title>Draft genome sequence of a Pseudoalteromonas rubra strain, OCN096, isolated from Kaneohe Bay, Oahu, Hawaii.</title>
        <authorList>
            <person name="Beurmann S."/>
            <person name="Ushijima B."/>
            <person name="Belcaid M."/>
            <person name="Callahan S.M."/>
            <person name="Aeby G.S."/>
        </authorList>
    </citation>
    <scope>NUCLEOTIDE SEQUENCE [LARGE SCALE GENOMIC DNA]</scope>
    <source>
        <strain evidence="2">OCN096</strain>
    </source>
</reference>
<dbReference type="Proteomes" id="UP000036850">
    <property type="component" value="Unassembled WGS sequence"/>
</dbReference>
<comment type="caution">
    <text evidence="1">The sequence shown here is derived from an EMBL/GenBank/DDBJ whole genome shotgun (WGS) entry which is preliminary data.</text>
</comment>
<name>A0A0L0EMW2_9GAMM</name>
<evidence type="ECO:0000313" key="1">
    <source>
        <dbReference type="EMBL" id="KNC65759.1"/>
    </source>
</evidence>
<organism evidence="1 2">
    <name type="scientific">Pseudoalteromonas rubra</name>
    <dbReference type="NCBI Taxonomy" id="43658"/>
    <lineage>
        <taxon>Bacteria</taxon>
        <taxon>Pseudomonadati</taxon>
        <taxon>Pseudomonadota</taxon>
        <taxon>Gammaproteobacteria</taxon>
        <taxon>Alteromonadales</taxon>
        <taxon>Pseudoalteromonadaceae</taxon>
        <taxon>Pseudoalteromonas</taxon>
    </lineage>
</organism>
<sequence length="203" mass="22555">MSYSIANEIIEPLGLSITHIDDFYFINLAGFFKVGKTNKTGVHTMKQTIKYTLRTLTLTALTLVSYAHADAGDWIKRSGDFATLQKDTNTAELFVVYPQLHDRNCGIGIALNSRNSYTSNYQILADNLIIDNYFPDSNGSTELALGTQTRAGMTYTFDLTTYYYGTVVTIRTKGGETFGELFEKLSNNPDVHAIVSAIDCDQL</sequence>
<evidence type="ECO:0000313" key="2">
    <source>
        <dbReference type="Proteomes" id="UP000036850"/>
    </source>
</evidence>
<accession>A0A0L0EMW2</accession>
<dbReference type="PATRIC" id="fig|43658.6.peg.3487"/>
<proteinExistence type="predicted"/>